<protein>
    <recommendedName>
        <fullName evidence="4">DUF3108 domain-containing protein</fullName>
    </recommendedName>
</protein>
<name>A0A1M4T9K1_9BACT</name>
<dbReference type="Proteomes" id="UP000184048">
    <property type="component" value="Unassembled WGS sequence"/>
</dbReference>
<keyword evidence="3" id="KW-1185">Reference proteome</keyword>
<proteinExistence type="predicted"/>
<accession>A0A1M4T9K1</accession>
<evidence type="ECO:0008006" key="4">
    <source>
        <dbReference type="Google" id="ProtNLM"/>
    </source>
</evidence>
<dbReference type="RefSeq" id="WP_072833533.1">
    <property type="nucleotide sequence ID" value="NZ_FQUU01000001.1"/>
</dbReference>
<sequence>MTLYLSKTIFLTTFVCCIIFSLTSKSQSKTPNCLELKTGTFYSYPKNSNLRYNFTRTDDVQKEVNTNSGDSVLWKVNWISDCSYTLKYISGSEKQKPEEADFLKKHKLLYEIGNITPNYYLFKTYVDNNKNPVIMSDTVWFKEKTLVTDNSLFKQIDISTAYRIRLKDTSKFALLYVYRPGKFPCSFIDYIVYYNDNIMYLAKNKSAYVFKILKEGPAMIRAVSQGKESTVKLDVQFGQRYYLASEIVWGSPCKPILLITDEEKGRKEFEKIQ</sequence>
<evidence type="ECO:0000256" key="1">
    <source>
        <dbReference type="SAM" id="SignalP"/>
    </source>
</evidence>
<dbReference type="EMBL" id="FQUU01000001">
    <property type="protein sequence ID" value="SHE41141.1"/>
    <property type="molecule type" value="Genomic_DNA"/>
</dbReference>
<dbReference type="AlphaFoldDB" id="A0A1M4T9K1"/>
<feature type="chain" id="PRO_5012047516" description="DUF3108 domain-containing protein" evidence="1">
    <location>
        <begin position="27"/>
        <end position="273"/>
    </location>
</feature>
<reference evidence="2 3" key="1">
    <citation type="submission" date="2016-11" db="EMBL/GenBank/DDBJ databases">
        <authorList>
            <person name="Jaros S."/>
            <person name="Januszkiewicz K."/>
            <person name="Wedrychowicz H."/>
        </authorList>
    </citation>
    <scope>NUCLEOTIDE SEQUENCE [LARGE SCALE GENOMIC DNA]</scope>
    <source>
        <strain evidence="2 3">DSM 18119</strain>
    </source>
</reference>
<keyword evidence="1" id="KW-0732">Signal</keyword>
<gene>
    <name evidence="2" type="ORF">SAMN02745131_00390</name>
</gene>
<evidence type="ECO:0000313" key="3">
    <source>
        <dbReference type="Proteomes" id="UP000184048"/>
    </source>
</evidence>
<evidence type="ECO:0000313" key="2">
    <source>
        <dbReference type="EMBL" id="SHE41141.1"/>
    </source>
</evidence>
<feature type="signal peptide" evidence="1">
    <location>
        <begin position="1"/>
        <end position="26"/>
    </location>
</feature>
<organism evidence="2 3">
    <name type="scientific">Flavisolibacter ginsengisoli DSM 18119</name>
    <dbReference type="NCBI Taxonomy" id="1121884"/>
    <lineage>
        <taxon>Bacteria</taxon>
        <taxon>Pseudomonadati</taxon>
        <taxon>Bacteroidota</taxon>
        <taxon>Chitinophagia</taxon>
        <taxon>Chitinophagales</taxon>
        <taxon>Chitinophagaceae</taxon>
        <taxon>Flavisolibacter</taxon>
    </lineage>
</organism>